<name>A0A3G3BY87_9CAUD</name>
<protein>
    <submittedName>
        <fullName evidence="1">DNA binding protein</fullName>
    </submittedName>
</protein>
<organism evidence="1 2">
    <name type="scientific">Klebsiella phage Pylas</name>
    <dbReference type="NCBI Taxonomy" id="2419682"/>
    <lineage>
        <taxon>Viruses</taxon>
        <taxon>Duplodnaviria</taxon>
        <taxon>Heunggongvirae</taxon>
        <taxon>Uroviricota</taxon>
        <taxon>Caudoviricetes</taxon>
        <taxon>Schitoviridae</taxon>
        <taxon>Humphriesvirinae</taxon>
        <taxon>Pylasvirus</taxon>
        <taxon>Pylasvirus pylas</taxon>
    </lineage>
</organism>
<proteinExistence type="predicted"/>
<sequence length="143" mass="15358">MATINNSNEARSIIGAALGGKGNGNRQQSGDRPQAEFFINIGVTVPMPDENGDMVDTFLSLPYGLPLDTMSELVIRGNNEVWNNQAAARNELLKALVKMGSELEAGSGQELPKLQVQLYRRKEQTEHTASTSAVSAILNALSS</sequence>
<keyword evidence="2" id="KW-1185">Reference proteome</keyword>
<dbReference type="Proteomes" id="UP000278488">
    <property type="component" value="Segment"/>
</dbReference>
<dbReference type="EMBL" id="MH899585">
    <property type="protein sequence ID" value="AYP69263.1"/>
    <property type="molecule type" value="Genomic_DNA"/>
</dbReference>
<gene>
    <name evidence="1" type="ORF">Pylas_009</name>
</gene>
<accession>A0A3G3BY87</accession>
<evidence type="ECO:0000313" key="1">
    <source>
        <dbReference type="EMBL" id="AYP69263.1"/>
    </source>
</evidence>
<evidence type="ECO:0000313" key="2">
    <source>
        <dbReference type="Proteomes" id="UP000278488"/>
    </source>
</evidence>
<reference evidence="2" key="1">
    <citation type="submission" date="2018-09" db="EMBL/GenBank/DDBJ databases">
        <title>Complete genome of Klebsiella pneumoniae phage Pylas.</title>
        <authorList>
            <person name="Powell J.E."/>
            <person name="Lessor L."/>
            <person name="O'Leary C.J."/>
            <person name="Liu M."/>
        </authorList>
    </citation>
    <scope>NUCLEOTIDE SEQUENCE [LARGE SCALE GENOMIC DNA]</scope>
</reference>